<reference evidence="1" key="2">
    <citation type="submission" date="2019-07" db="EMBL/GenBank/DDBJ databases">
        <authorList>
            <person name="Yang Y."/>
            <person name="Bocs S."/>
            <person name="Baudouin L."/>
        </authorList>
    </citation>
    <scope>NUCLEOTIDE SEQUENCE</scope>
    <source>
        <tissue evidence="1">Spear leaf of Hainan Tall coconut</tissue>
    </source>
</reference>
<evidence type="ECO:0000313" key="2">
    <source>
        <dbReference type="Proteomes" id="UP000797356"/>
    </source>
</evidence>
<organism evidence="1 2">
    <name type="scientific">Cocos nucifera</name>
    <name type="common">Coconut palm</name>
    <dbReference type="NCBI Taxonomy" id="13894"/>
    <lineage>
        <taxon>Eukaryota</taxon>
        <taxon>Viridiplantae</taxon>
        <taxon>Streptophyta</taxon>
        <taxon>Embryophyta</taxon>
        <taxon>Tracheophyta</taxon>
        <taxon>Spermatophyta</taxon>
        <taxon>Magnoliopsida</taxon>
        <taxon>Liliopsida</taxon>
        <taxon>Arecaceae</taxon>
        <taxon>Arecoideae</taxon>
        <taxon>Cocoseae</taxon>
        <taxon>Attaleinae</taxon>
        <taxon>Cocos</taxon>
    </lineage>
</organism>
<proteinExistence type="predicted"/>
<dbReference type="Proteomes" id="UP000797356">
    <property type="component" value="Chromosome 11"/>
</dbReference>
<dbReference type="EMBL" id="CM017882">
    <property type="protein sequence ID" value="KAG1363343.1"/>
    <property type="molecule type" value="Genomic_DNA"/>
</dbReference>
<reference evidence="1" key="1">
    <citation type="journal article" date="2017" name="Gigascience">
        <title>The genome draft of coconut (Cocos nucifera).</title>
        <authorList>
            <person name="Xiao Y."/>
            <person name="Xu P."/>
            <person name="Fan H."/>
            <person name="Baudouin L."/>
            <person name="Xia W."/>
            <person name="Bocs S."/>
            <person name="Xu J."/>
            <person name="Li Q."/>
            <person name="Guo A."/>
            <person name="Zhou L."/>
            <person name="Li J."/>
            <person name="Wu Y."/>
            <person name="Ma Z."/>
            <person name="Armero A."/>
            <person name="Issali A.E."/>
            <person name="Liu N."/>
            <person name="Peng M."/>
            <person name="Yang Y."/>
        </authorList>
    </citation>
    <scope>NUCLEOTIDE SEQUENCE</scope>
    <source>
        <tissue evidence="1">Spear leaf of Hainan Tall coconut</tissue>
    </source>
</reference>
<evidence type="ECO:0000313" key="1">
    <source>
        <dbReference type="EMBL" id="KAG1363343.1"/>
    </source>
</evidence>
<dbReference type="AlphaFoldDB" id="A0A8K0INR5"/>
<protein>
    <submittedName>
        <fullName evidence="1">Uncharacterized protein</fullName>
    </submittedName>
</protein>
<accession>A0A8K0INR5</accession>
<name>A0A8K0INR5_COCNU</name>
<comment type="caution">
    <text evidence="1">The sequence shown here is derived from an EMBL/GenBank/DDBJ whole genome shotgun (WGS) entry which is preliminary data.</text>
</comment>
<gene>
    <name evidence="1" type="ORF">COCNU_11G001700</name>
</gene>
<keyword evidence="2" id="KW-1185">Reference proteome</keyword>
<sequence>MVGRAATTRLARSAYAAVRRRYFPHSSLRVLSSPSPPILGRPGFPSRPSVGGRDVIEPPGSIGRWEKGFLCRQFHSTSPSQYSYGSSSQVLLQIIYFAGIGYMIVPEDFVLVFDVGVLLPRKHNDKALVP</sequence>